<feature type="non-terminal residue" evidence="1">
    <location>
        <position position="213"/>
    </location>
</feature>
<dbReference type="EMBL" id="JBFYGN010000064">
    <property type="protein sequence ID" value="MEX8195453.1"/>
    <property type="molecule type" value="Genomic_DNA"/>
</dbReference>
<comment type="caution">
    <text evidence="1">The sequence shown here is derived from an EMBL/GenBank/DDBJ whole genome shotgun (WGS) entry which is preliminary data.</text>
</comment>
<gene>
    <name evidence="1" type="ORF">AB6724_21750</name>
</gene>
<reference evidence="1 2" key="1">
    <citation type="journal article" date="2013" name="Int. J. Syst. Evol. Microbiol.">
        <title>Comamonas guangdongensis sp. nov., isolated from subterranean forest sediment, and emended description of the genus Comamonas.</title>
        <authorList>
            <person name="Zhang J."/>
            <person name="Wang Y."/>
            <person name="Zhou S."/>
            <person name="Wu C."/>
            <person name="He J."/>
            <person name="Li F."/>
        </authorList>
    </citation>
    <scope>NUCLEOTIDE SEQUENCE [LARGE SCALE GENOMIC DNA]</scope>
    <source>
        <strain evidence="1 2">CCTCC AB2011133</strain>
    </source>
</reference>
<keyword evidence="2" id="KW-1185">Reference proteome</keyword>
<accession>A0ABV4A1D0</accession>
<sequence length="213" mass="22964">MEDISKEDVKKIIDELMSIPLGPGDLVKDAAKDLLRGHVERAIDALERGDNIEAAQAVAQTIAVSAAWVAGTAFGWSTKLPLAGLDLVFQSFRKQGFMGKVLEHLGVDSAYTRQKILNVSKGLVFGAAFAYGVNNFINLLTNRNYLDAKGWRAPIDPLMLDLDGDGLELRRVDGQILFDHDGDGIKTGTGWLGADDGILVRDVNGDGRITSGL</sequence>
<dbReference type="RefSeq" id="WP_369340619.1">
    <property type="nucleotide sequence ID" value="NZ_JBFYGN010000064.1"/>
</dbReference>
<protein>
    <submittedName>
        <fullName evidence="1">Uncharacterized protein</fullName>
    </submittedName>
</protein>
<proteinExistence type="predicted"/>
<dbReference type="Proteomes" id="UP001561046">
    <property type="component" value="Unassembled WGS sequence"/>
</dbReference>
<name>A0ABV4A1D0_9BURK</name>
<evidence type="ECO:0000313" key="1">
    <source>
        <dbReference type="EMBL" id="MEX8195453.1"/>
    </source>
</evidence>
<evidence type="ECO:0000313" key="2">
    <source>
        <dbReference type="Proteomes" id="UP001561046"/>
    </source>
</evidence>
<organism evidence="1 2">
    <name type="scientific">Comamonas guangdongensis</name>
    <dbReference type="NCBI Taxonomy" id="510515"/>
    <lineage>
        <taxon>Bacteria</taxon>
        <taxon>Pseudomonadati</taxon>
        <taxon>Pseudomonadota</taxon>
        <taxon>Betaproteobacteria</taxon>
        <taxon>Burkholderiales</taxon>
        <taxon>Comamonadaceae</taxon>
        <taxon>Comamonas</taxon>
    </lineage>
</organism>
<dbReference type="PANTHER" id="PTHR39431:SF1">
    <property type="entry name" value="FRPA_C-RELATED PROTEIN"/>
    <property type="match status" value="1"/>
</dbReference>
<dbReference type="PANTHER" id="PTHR39431">
    <property type="entry name" value="FRPA/C-RELATED PROTEIN"/>
    <property type="match status" value="1"/>
</dbReference>